<keyword evidence="3" id="KW-1185">Reference proteome</keyword>
<dbReference type="EMBL" id="JAUEPT010000006">
    <property type="protein sequence ID" value="KAK0450851.1"/>
    <property type="molecule type" value="Genomic_DNA"/>
</dbReference>
<sequence>MDFYVALNTCHVTSIHISMELRRLGFELRVATETYGIEVIAVFFTMALWAHNHGTIIAASSFWSMDTVHQGLVASGLYKMIRENTTASTDHIRLCVPPRKLFIHAKASLPSKEYIIQILFTVENLLNLSHLFLTIVLLVSQVLVAAPAQGFFAYRI</sequence>
<name>A0AA39JZX3_9AGAR</name>
<protein>
    <submittedName>
        <fullName evidence="2">Uncharacterized protein</fullName>
    </submittedName>
</protein>
<keyword evidence="1" id="KW-0812">Transmembrane</keyword>
<evidence type="ECO:0000256" key="1">
    <source>
        <dbReference type="SAM" id="Phobius"/>
    </source>
</evidence>
<reference evidence="2" key="1">
    <citation type="submission" date="2023-06" db="EMBL/GenBank/DDBJ databases">
        <authorList>
            <consortium name="Lawrence Berkeley National Laboratory"/>
            <person name="Ahrendt S."/>
            <person name="Sahu N."/>
            <person name="Indic B."/>
            <person name="Wong-Bajracharya J."/>
            <person name="Merenyi Z."/>
            <person name="Ke H.-M."/>
            <person name="Monk M."/>
            <person name="Kocsube S."/>
            <person name="Drula E."/>
            <person name="Lipzen A."/>
            <person name="Balint B."/>
            <person name="Henrissat B."/>
            <person name="Andreopoulos B."/>
            <person name="Martin F.M."/>
            <person name="Harder C.B."/>
            <person name="Rigling D."/>
            <person name="Ford K.L."/>
            <person name="Foster G.D."/>
            <person name="Pangilinan J."/>
            <person name="Papanicolaou A."/>
            <person name="Barry K."/>
            <person name="LaButti K."/>
            <person name="Viragh M."/>
            <person name="Koriabine M."/>
            <person name="Yan M."/>
            <person name="Riley R."/>
            <person name="Champramary S."/>
            <person name="Plett K.L."/>
            <person name="Tsai I.J."/>
            <person name="Slot J."/>
            <person name="Sipos G."/>
            <person name="Plett J."/>
            <person name="Nagy L.G."/>
            <person name="Grigoriev I.V."/>
        </authorList>
    </citation>
    <scope>NUCLEOTIDE SEQUENCE</scope>
    <source>
        <strain evidence="2">FPL87.14</strain>
    </source>
</reference>
<keyword evidence="1" id="KW-1133">Transmembrane helix</keyword>
<evidence type="ECO:0000313" key="3">
    <source>
        <dbReference type="Proteomes" id="UP001175226"/>
    </source>
</evidence>
<comment type="caution">
    <text evidence="2">The sequence shown here is derived from an EMBL/GenBank/DDBJ whole genome shotgun (WGS) entry which is preliminary data.</text>
</comment>
<accession>A0AA39JZX3</accession>
<proteinExistence type="predicted"/>
<keyword evidence="1" id="KW-0472">Membrane</keyword>
<dbReference type="Proteomes" id="UP001175226">
    <property type="component" value="Unassembled WGS sequence"/>
</dbReference>
<gene>
    <name evidence="2" type="ORF">EV421DRAFT_1984401</name>
</gene>
<organism evidence="2 3">
    <name type="scientific">Armillaria borealis</name>
    <dbReference type="NCBI Taxonomy" id="47425"/>
    <lineage>
        <taxon>Eukaryota</taxon>
        <taxon>Fungi</taxon>
        <taxon>Dikarya</taxon>
        <taxon>Basidiomycota</taxon>
        <taxon>Agaricomycotina</taxon>
        <taxon>Agaricomycetes</taxon>
        <taxon>Agaricomycetidae</taxon>
        <taxon>Agaricales</taxon>
        <taxon>Marasmiineae</taxon>
        <taxon>Physalacriaceae</taxon>
        <taxon>Armillaria</taxon>
    </lineage>
</organism>
<feature type="transmembrane region" description="Helical" evidence="1">
    <location>
        <begin position="131"/>
        <end position="154"/>
    </location>
</feature>
<evidence type="ECO:0000313" key="2">
    <source>
        <dbReference type="EMBL" id="KAK0450851.1"/>
    </source>
</evidence>
<dbReference type="AlphaFoldDB" id="A0AA39JZX3"/>